<dbReference type="Gene3D" id="3.40.50.510">
    <property type="entry name" value="Phosphotransferase system, mannose-type IIA component"/>
    <property type="match status" value="1"/>
</dbReference>
<dbReference type="InterPro" id="IPR001020">
    <property type="entry name" value="PTS_HPr_His_P_site"/>
</dbReference>
<gene>
    <name evidence="11" type="ORF">E4U02_12070</name>
</gene>
<dbReference type="Pfam" id="PF00381">
    <property type="entry name" value="PTS-HPr"/>
    <property type="match status" value="1"/>
</dbReference>
<evidence type="ECO:0000256" key="6">
    <source>
        <dbReference type="ARBA" id="ARBA00022679"/>
    </source>
</evidence>
<dbReference type="SUPFAM" id="SSF55594">
    <property type="entry name" value="HPr-like"/>
    <property type="match status" value="1"/>
</dbReference>
<dbReference type="GO" id="GO:0016020">
    <property type="term" value="C:membrane"/>
    <property type="evidence" value="ECO:0007669"/>
    <property type="project" value="InterPro"/>
</dbReference>
<feature type="region of interest" description="Disordered" evidence="8">
    <location>
        <begin position="125"/>
        <end position="157"/>
    </location>
</feature>
<evidence type="ECO:0000256" key="2">
    <source>
        <dbReference type="ARBA" id="ARBA00002788"/>
    </source>
</evidence>
<name>A0A4Y9FUE4_9MICO</name>
<dbReference type="InterPro" id="IPR039643">
    <property type="entry name" value="DhaM"/>
</dbReference>
<sequence length="246" mass="24753">MIGLVIVSHSEPLAQATVDLARQMAQGEHPPIRIAAGAEGGFGTDAAAIAAALDELADTDGVLVMTDLGSAALSTDLALDLRESTQPVRISDGPLVEGTTAALVRAATGGTLDEVAAEAANALAAKRRDEDEPAAAPPEPEAPTAPDEAAAGSQPEASAEVELINPLGIHSRPAAVLARTAAGYDADIRISNVTEGRGPVNAASLVGLLSLAGAKGHVLRIEATGPDHLVAVEELRRTIADGLGEV</sequence>
<dbReference type="AlphaFoldDB" id="A0A4Y9FUE4"/>
<comment type="function">
    <text evidence="3">General (non sugar-specific) component of the phosphoenolpyruvate-dependent sugar phosphotransferase system (sugar PTS). This major carbohydrate active-transport system catalyzes the phosphorylation of incoming sugar substrates concomitantly with their translocation across the cell membrane. The phosphoryl group from phosphoenolpyruvate (PEP) is transferred to the phosphoryl carrier protein HPr by enzyme I. Phospho-HPr then transfers it to the PTS EIIA domain.</text>
</comment>
<dbReference type="PANTHER" id="PTHR38594">
    <property type="entry name" value="PEP-DEPENDENT DIHYDROXYACETONE KINASE, PHOSPHORYL DONOR SUBUNIT DHAM"/>
    <property type="match status" value="1"/>
</dbReference>
<dbReference type="NCBIfam" id="TIGR01003">
    <property type="entry name" value="PTS_HPr_family"/>
    <property type="match status" value="1"/>
</dbReference>
<evidence type="ECO:0000256" key="7">
    <source>
        <dbReference type="ARBA" id="ARBA00046577"/>
    </source>
</evidence>
<dbReference type="SUPFAM" id="SSF53062">
    <property type="entry name" value="PTS system fructose IIA component-like"/>
    <property type="match status" value="1"/>
</dbReference>
<evidence type="ECO:0000313" key="11">
    <source>
        <dbReference type="EMBL" id="TFU32144.1"/>
    </source>
</evidence>
<dbReference type="GO" id="GO:0019563">
    <property type="term" value="P:glycerol catabolic process"/>
    <property type="evidence" value="ECO:0007669"/>
    <property type="project" value="InterPro"/>
</dbReference>
<comment type="caution">
    <text evidence="11">The sequence shown here is derived from an EMBL/GenBank/DDBJ whole genome shotgun (WGS) entry which is preliminary data.</text>
</comment>
<dbReference type="CDD" id="cd00367">
    <property type="entry name" value="PTS-HPr_like"/>
    <property type="match status" value="1"/>
</dbReference>
<dbReference type="Pfam" id="PF03610">
    <property type="entry name" value="EIIA-man"/>
    <property type="match status" value="1"/>
</dbReference>
<dbReference type="RefSeq" id="WP_135115088.1">
    <property type="nucleotide sequence ID" value="NZ_JADGLL010000034.1"/>
</dbReference>
<organism evidence="11 12">
    <name type="scientific">Microbacterium paludicola</name>
    <dbReference type="NCBI Taxonomy" id="300019"/>
    <lineage>
        <taxon>Bacteria</taxon>
        <taxon>Bacillati</taxon>
        <taxon>Actinomycetota</taxon>
        <taxon>Actinomycetes</taxon>
        <taxon>Micrococcales</taxon>
        <taxon>Microbacteriaceae</taxon>
        <taxon>Microbacterium</taxon>
    </lineage>
</organism>
<keyword evidence="12" id="KW-1185">Reference proteome</keyword>
<dbReference type="OrthoDB" id="350754at2"/>
<evidence type="ECO:0000256" key="8">
    <source>
        <dbReference type="SAM" id="MobiDB-lite"/>
    </source>
</evidence>
<keyword evidence="6" id="KW-0808">Transferase</keyword>
<comment type="function">
    <text evidence="2">Component of the dihydroxyacetone kinase complex, which is responsible for the phosphoenolpyruvate (PEP)-dependent phosphorylation of dihydroxyacetone. DhaM serves as the phosphoryl donor. Is phosphorylated by phosphoenolpyruvate in an EI- and HPr-dependent reaction, and a phosphorelay system on histidine residues finally leads to phosphoryl transfer to DhaL and dihydroxyacetone.</text>
</comment>
<protein>
    <recommendedName>
        <fullName evidence="5">Phosphocarrier protein HPr</fullName>
        <ecNumber evidence="4">2.7.1.121</ecNumber>
    </recommendedName>
</protein>
<dbReference type="PANTHER" id="PTHR38594:SF1">
    <property type="entry name" value="PEP-DEPENDENT DIHYDROXYACETONE KINASE, PHOSPHORYL DONOR SUBUNIT DHAM"/>
    <property type="match status" value="1"/>
</dbReference>
<dbReference type="EC" id="2.7.1.121" evidence="4"/>
<accession>A0A4Y9FUE4</accession>
<dbReference type="InterPro" id="IPR004701">
    <property type="entry name" value="PTS_EIIA_man-typ"/>
</dbReference>
<comment type="catalytic activity">
    <reaction evidence="1">
        <text>dihydroxyacetone + phosphoenolpyruvate = dihydroxyacetone phosphate + pyruvate</text>
        <dbReference type="Rhea" id="RHEA:18381"/>
        <dbReference type="ChEBI" id="CHEBI:15361"/>
        <dbReference type="ChEBI" id="CHEBI:16016"/>
        <dbReference type="ChEBI" id="CHEBI:57642"/>
        <dbReference type="ChEBI" id="CHEBI:58702"/>
        <dbReference type="EC" id="2.7.1.121"/>
    </reaction>
</comment>
<proteinExistence type="predicted"/>
<dbReference type="PRINTS" id="PR00107">
    <property type="entry name" value="PHOSPHOCPHPR"/>
</dbReference>
<dbReference type="EMBL" id="SPQB01000034">
    <property type="protein sequence ID" value="TFU32144.1"/>
    <property type="molecule type" value="Genomic_DNA"/>
</dbReference>
<evidence type="ECO:0000256" key="3">
    <source>
        <dbReference type="ARBA" id="ARBA00003681"/>
    </source>
</evidence>
<feature type="domain" description="HPr" evidence="10">
    <location>
        <begin position="156"/>
        <end position="246"/>
    </location>
</feature>
<dbReference type="PROSITE" id="PS51096">
    <property type="entry name" value="PTS_EIIA_TYPE_4"/>
    <property type="match status" value="1"/>
</dbReference>
<dbReference type="Proteomes" id="UP000298358">
    <property type="component" value="Unassembled WGS sequence"/>
</dbReference>
<comment type="subunit">
    <text evidence="7">Homodimer. The dihydroxyacetone kinase complex is composed of a homodimer of DhaM, a homodimer of DhaK and the subunit DhaL.</text>
</comment>
<dbReference type="InterPro" id="IPR012844">
    <property type="entry name" value="DhaM_N"/>
</dbReference>
<evidence type="ECO:0000259" key="9">
    <source>
        <dbReference type="PROSITE" id="PS51096"/>
    </source>
</evidence>
<dbReference type="InterPro" id="IPR035895">
    <property type="entry name" value="HPr-like_sf"/>
</dbReference>
<evidence type="ECO:0000256" key="4">
    <source>
        <dbReference type="ARBA" id="ARBA00012095"/>
    </source>
</evidence>
<dbReference type="GO" id="GO:0047324">
    <property type="term" value="F:phosphoenolpyruvate-glycerone phosphotransferase activity"/>
    <property type="evidence" value="ECO:0007669"/>
    <property type="project" value="UniProtKB-EC"/>
</dbReference>
<evidence type="ECO:0000259" key="10">
    <source>
        <dbReference type="PROSITE" id="PS51350"/>
    </source>
</evidence>
<dbReference type="PROSITE" id="PS51350">
    <property type="entry name" value="PTS_HPR_DOM"/>
    <property type="match status" value="1"/>
</dbReference>
<evidence type="ECO:0000256" key="1">
    <source>
        <dbReference type="ARBA" id="ARBA00001113"/>
    </source>
</evidence>
<dbReference type="Gene3D" id="3.30.1340.10">
    <property type="entry name" value="HPr-like"/>
    <property type="match status" value="1"/>
</dbReference>
<dbReference type="PROSITE" id="PS00369">
    <property type="entry name" value="PTS_HPR_HIS"/>
    <property type="match status" value="1"/>
</dbReference>
<dbReference type="InterPro" id="IPR000032">
    <property type="entry name" value="HPr-like"/>
</dbReference>
<dbReference type="NCBIfam" id="TIGR02364">
    <property type="entry name" value="dha_pts"/>
    <property type="match status" value="1"/>
</dbReference>
<evidence type="ECO:0000313" key="12">
    <source>
        <dbReference type="Proteomes" id="UP000298358"/>
    </source>
</evidence>
<reference evidence="11 12" key="1">
    <citation type="submission" date="2019-03" db="EMBL/GenBank/DDBJ databases">
        <title>Diversity of the mouse oral microbiome.</title>
        <authorList>
            <person name="Joseph S."/>
            <person name="Aduse-Opoku J."/>
            <person name="Curtis M."/>
            <person name="Wade W."/>
            <person name="Hashim A."/>
        </authorList>
    </citation>
    <scope>NUCLEOTIDE SEQUENCE [LARGE SCALE GENOMIC DNA]</scope>
    <source>
        <strain evidence="11 12">P1012</strain>
    </source>
</reference>
<dbReference type="GO" id="GO:0009401">
    <property type="term" value="P:phosphoenolpyruvate-dependent sugar phosphotransferase system"/>
    <property type="evidence" value="ECO:0007669"/>
    <property type="project" value="InterPro"/>
</dbReference>
<evidence type="ECO:0000256" key="5">
    <source>
        <dbReference type="ARBA" id="ARBA00020422"/>
    </source>
</evidence>
<feature type="domain" description="PTS EIIA type-4" evidence="9">
    <location>
        <begin position="1"/>
        <end position="130"/>
    </location>
</feature>
<dbReference type="InterPro" id="IPR036662">
    <property type="entry name" value="PTS_EIIA_man-typ_sf"/>
</dbReference>